<gene>
    <name evidence="1" type="ORF">MSG28_014928</name>
</gene>
<organism evidence="1 2">
    <name type="scientific">Choristoneura fumiferana</name>
    <name type="common">Spruce budworm moth</name>
    <name type="synonym">Archips fumiferana</name>
    <dbReference type="NCBI Taxonomy" id="7141"/>
    <lineage>
        <taxon>Eukaryota</taxon>
        <taxon>Metazoa</taxon>
        <taxon>Ecdysozoa</taxon>
        <taxon>Arthropoda</taxon>
        <taxon>Hexapoda</taxon>
        <taxon>Insecta</taxon>
        <taxon>Pterygota</taxon>
        <taxon>Neoptera</taxon>
        <taxon>Endopterygota</taxon>
        <taxon>Lepidoptera</taxon>
        <taxon>Glossata</taxon>
        <taxon>Ditrysia</taxon>
        <taxon>Tortricoidea</taxon>
        <taxon>Tortricidae</taxon>
        <taxon>Tortricinae</taxon>
        <taxon>Choristoneura</taxon>
    </lineage>
</organism>
<proteinExistence type="predicted"/>
<keyword evidence="2" id="KW-1185">Reference proteome</keyword>
<accession>A0ACC0KXS5</accession>
<reference evidence="1 2" key="1">
    <citation type="journal article" date="2022" name="Genome Biol. Evol.">
        <title>The Spruce Budworm Genome: Reconstructing the Evolutionary History of Antifreeze Proteins.</title>
        <authorList>
            <person name="Beliveau C."/>
            <person name="Gagne P."/>
            <person name="Picq S."/>
            <person name="Vernygora O."/>
            <person name="Keeling C.I."/>
            <person name="Pinkney K."/>
            <person name="Doucet D."/>
            <person name="Wen F."/>
            <person name="Johnston J.S."/>
            <person name="Maaroufi H."/>
            <person name="Boyle B."/>
            <person name="Laroche J."/>
            <person name="Dewar K."/>
            <person name="Juretic N."/>
            <person name="Blackburn G."/>
            <person name="Nisole A."/>
            <person name="Brunet B."/>
            <person name="Brandao M."/>
            <person name="Lumley L."/>
            <person name="Duan J."/>
            <person name="Quan G."/>
            <person name="Lucarotti C.J."/>
            <person name="Roe A.D."/>
            <person name="Sperling F.A.H."/>
            <person name="Levesque R.C."/>
            <person name="Cusson M."/>
        </authorList>
    </citation>
    <scope>NUCLEOTIDE SEQUENCE [LARGE SCALE GENOMIC DNA]</scope>
    <source>
        <strain evidence="1">Glfc:IPQL:Cfum</strain>
    </source>
</reference>
<name>A0ACC0KXS5_CHOFU</name>
<evidence type="ECO:0000313" key="2">
    <source>
        <dbReference type="Proteomes" id="UP001064048"/>
    </source>
</evidence>
<dbReference type="EMBL" id="CM046127">
    <property type="protein sequence ID" value="KAI8441303.1"/>
    <property type="molecule type" value="Genomic_DNA"/>
</dbReference>
<sequence length="215" mass="23725">HPAWFWRRLEADWGTVVVRRSPGVEGRACAEWEVVVLISQLPNQRQSFELCPPLVDRKVSWLWITKMKILSTLLVGVLLPLATIAANQSGGDSLEIQPMREPAFLEGKRQLETPEVVLQLKYDRGELNRIYLAQFRKNKEAWMPSVPATDSLCSDLCHAGCPPCAALTAESSAIAAHAAVARVLTTAEGWTAWCNAQCRQGQGGAACNCDRAPFQ</sequence>
<comment type="caution">
    <text evidence="1">The sequence shown here is derived from an EMBL/GenBank/DDBJ whole genome shotgun (WGS) entry which is preliminary data.</text>
</comment>
<protein>
    <submittedName>
        <fullName evidence="1">Uncharacterized protein</fullName>
    </submittedName>
</protein>
<evidence type="ECO:0000313" key="1">
    <source>
        <dbReference type="EMBL" id="KAI8441303.1"/>
    </source>
</evidence>
<dbReference type="Proteomes" id="UP001064048">
    <property type="component" value="Chromosome 27"/>
</dbReference>
<feature type="non-terminal residue" evidence="1">
    <location>
        <position position="1"/>
    </location>
</feature>